<keyword evidence="6 12" id="KW-0028">Amino-acid biosynthesis</keyword>
<organism evidence="16 17">
    <name type="scientific">Gynuella sunshinyii YC6258</name>
    <dbReference type="NCBI Taxonomy" id="1445510"/>
    <lineage>
        <taxon>Bacteria</taxon>
        <taxon>Pseudomonadati</taxon>
        <taxon>Pseudomonadota</taxon>
        <taxon>Gammaproteobacteria</taxon>
        <taxon>Oceanospirillales</taxon>
        <taxon>Saccharospirillaceae</taxon>
        <taxon>Gynuella</taxon>
    </lineage>
</organism>
<dbReference type="KEGG" id="gsn:YC6258_04521"/>
<name>A0A0C5VTA4_9GAMM</name>
<feature type="active site" description="Proton donor/acceptor" evidence="12 14">
    <location>
        <position position="132"/>
    </location>
</feature>
<dbReference type="GO" id="GO:0005829">
    <property type="term" value="C:cytosol"/>
    <property type="evidence" value="ECO:0007669"/>
    <property type="project" value="TreeGrafter"/>
</dbReference>
<feature type="active site" description="Schiff-base intermediate with substrate" evidence="12 14">
    <location>
        <position position="160"/>
    </location>
</feature>
<dbReference type="PROSITE" id="PS00665">
    <property type="entry name" value="DHDPS_1"/>
    <property type="match status" value="1"/>
</dbReference>
<dbReference type="HOGENOM" id="CLU_049343_7_0_6"/>
<dbReference type="PATRIC" id="fig|1445510.3.peg.4484"/>
<keyword evidence="10 12" id="KW-0704">Schiff base</keyword>
<dbReference type="InterPro" id="IPR005263">
    <property type="entry name" value="DapA"/>
</dbReference>
<dbReference type="PIRSF" id="PIRSF001365">
    <property type="entry name" value="DHDPS"/>
    <property type="match status" value="1"/>
</dbReference>
<reference evidence="16 17" key="1">
    <citation type="submission" date="2014-01" db="EMBL/GenBank/DDBJ databases">
        <title>Full genme sequencing of cellulolytic bacterium Gynuella sunshinyii YC6258T gen. nov., sp. nov.</title>
        <authorList>
            <person name="Khan H."/>
            <person name="Chung E.J."/>
            <person name="Chung Y.R."/>
        </authorList>
    </citation>
    <scope>NUCLEOTIDE SEQUENCE [LARGE SCALE GENOMIC DNA]</scope>
    <source>
        <strain evidence="16 17">YC6258</strain>
    </source>
</reference>
<accession>A0A0C5VTA4</accession>
<sequence>MFTGSLVAMITPFQNGEIDYPAVHRCLDLHLQHGTQGLVIAGTTGEAPTLSKYEYRKLLNVVCAYVKGRIPVIAGATSYNPVEAASLIDIAEAAGADAVLCAAGYYNRPNQDGLYQHFEYLHTHSSLPIIIYNIPSRTIVDVEPQTMARLAELERVVGVKDATGQMQRPLAERSLVDRPFAWLSGDDFSAPAYNAVGGMGVISVVANVLPALSRSQQDACAVNDFHRAGEIQQQLLPLMQSLMREPSPAGVKYACSLLDLCTEECRLPIMPLSPESKTAIAAAMKTLLDQ</sequence>
<evidence type="ECO:0000256" key="5">
    <source>
        <dbReference type="ARBA" id="ARBA00022490"/>
    </source>
</evidence>
<evidence type="ECO:0000256" key="2">
    <source>
        <dbReference type="ARBA" id="ARBA00005120"/>
    </source>
</evidence>
<dbReference type="STRING" id="1445510.YC6258_04521"/>
<comment type="function">
    <text evidence="1 12">Catalyzes the condensation of (S)-aspartate-beta-semialdehyde [(S)-ASA] and pyruvate to 4-hydroxy-tetrahydrodipicolinate (HTPA).</text>
</comment>
<evidence type="ECO:0000256" key="10">
    <source>
        <dbReference type="ARBA" id="ARBA00023270"/>
    </source>
</evidence>
<keyword evidence="5 12" id="KW-0963">Cytoplasm</keyword>
<evidence type="ECO:0000256" key="15">
    <source>
        <dbReference type="PIRSR" id="PIRSR001365-2"/>
    </source>
</evidence>
<dbReference type="AlphaFoldDB" id="A0A0C5VTA4"/>
<keyword evidence="9 12" id="KW-0456">Lyase</keyword>
<dbReference type="InterPro" id="IPR020625">
    <property type="entry name" value="Schiff_base-form_aldolases_AS"/>
</dbReference>
<dbReference type="PANTHER" id="PTHR12128:SF66">
    <property type="entry name" value="4-HYDROXY-2-OXOGLUTARATE ALDOLASE, MITOCHONDRIAL"/>
    <property type="match status" value="1"/>
</dbReference>
<evidence type="ECO:0000256" key="13">
    <source>
        <dbReference type="PIRNR" id="PIRNR001365"/>
    </source>
</evidence>
<feature type="site" description="Part of a proton relay during catalysis" evidence="12">
    <location>
        <position position="43"/>
    </location>
</feature>
<evidence type="ECO:0000256" key="11">
    <source>
        <dbReference type="ARBA" id="ARBA00047836"/>
    </source>
</evidence>
<comment type="catalytic activity">
    <reaction evidence="11 12">
        <text>L-aspartate 4-semialdehyde + pyruvate = (2S,4S)-4-hydroxy-2,3,4,5-tetrahydrodipicolinate + H2O + H(+)</text>
        <dbReference type="Rhea" id="RHEA:34171"/>
        <dbReference type="ChEBI" id="CHEBI:15361"/>
        <dbReference type="ChEBI" id="CHEBI:15377"/>
        <dbReference type="ChEBI" id="CHEBI:15378"/>
        <dbReference type="ChEBI" id="CHEBI:67139"/>
        <dbReference type="ChEBI" id="CHEBI:537519"/>
        <dbReference type="EC" id="4.3.3.7"/>
    </reaction>
</comment>
<dbReference type="NCBIfam" id="TIGR00674">
    <property type="entry name" value="dapA"/>
    <property type="match status" value="1"/>
</dbReference>
<comment type="subunit">
    <text evidence="12">Homotetramer; dimer of dimers.</text>
</comment>
<evidence type="ECO:0000313" key="17">
    <source>
        <dbReference type="Proteomes" id="UP000032266"/>
    </source>
</evidence>
<dbReference type="GO" id="GO:0009089">
    <property type="term" value="P:lysine biosynthetic process via diaminopimelate"/>
    <property type="evidence" value="ECO:0007669"/>
    <property type="project" value="UniProtKB-UniRule"/>
</dbReference>
<evidence type="ECO:0000256" key="3">
    <source>
        <dbReference type="ARBA" id="ARBA00007592"/>
    </source>
</evidence>
<dbReference type="SUPFAM" id="SSF51569">
    <property type="entry name" value="Aldolase"/>
    <property type="match status" value="1"/>
</dbReference>
<evidence type="ECO:0000256" key="1">
    <source>
        <dbReference type="ARBA" id="ARBA00003294"/>
    </source>
</evidence>
<dbReference type="EMBL" id="CP007142">
    <property type="protein sequence ID" value="AJQ96553.1"/>
    <property type="molecule type" value="Genomic_DNA"/>
</dbReference>
<feature type="binding site" evidence="12 15">
    <location>
        <position position="44"/>
    </location>
    <ligand>
        <name>pyruvate</name>
        <dbReference type="ChEBI" id="CHEBI:15361"/>
    </ligand>
</feature>
<keyword evidence="7 12" id="KW-0220">Diaminopimelate biosynthesis</keyword>
<protein>
    <recommendedName>
        <fullName evidence="4 12">4-hydroxy-tetrahydrodipicolinate synthase</fullName>
        <shortName evidence="12">HTPA synthase</shortName>
        <ecNumber evidence="4 12">4.3.3.7</ecNumber>
    </recommendedName>
</protein>
<evidence type="ECO:0000256" key="12">
    <source>
        <dbReference type="HAMAP-Rule" id="MF_00418"/>
    </source>
</evidence>
<keyword evidence="17" id="KW-1185">Reference proteome</keyword>
<evidence type="ECO:0000256" key="6">
    <source>
        <dbReference type="ARBA" id="ARBA00022605"/>
    </source>
</evidence>
<dbReference type="UniPathway" id="UPA00034">
    <property type="reaction ID" value="UER00017"/>
</dbReference>
<dbReference type="InterPro" id="IPR013785">
    <property type="entry name" value="Aldolase_TIM"/>
</dbReference>
<evidence type="ECO:0000256" key="14">
    <source>
        <dbReference type="PIRSR" id="PIRSR001365-1"/>
    </source>
</evidence>
<dbReference type="GO" id="GO:0019877">
    <property type="term" value="P:diaminopimelate biosynthetic process"/>
    <property type="evidence" value="ECO:0007669"/>
    <property type="project" value="UniProtKB-UniRule"/>
</dbReference>
<dbReference type="CDD" id="cd00950">
    <property type="entry name" value="DHDPS"/>
    <property type="match status" value="1"/>
</dbReference>
<dbReference type="GO" id="GO:0008840">
    <property type="term" value="F:4-hydroxy-tetrahydrodipicolinate synthase activity"/>
    <property type="evidence" value="ECO:0007669"/>
    <property type="project" value="UniProtKB-UniRule"/>
</dbReference>
<evidence type="ECO:0000313" key="16">
    <source>
        <dbReference type="EMBL" id="AJQ96553.1"/>
    </source>
</evidence>
<dbReference type="PROSITE" id="PS00666">
    <property type="entry name" value="DHDPS_2"/>
    <property type="match status" value="1"/>
</dbReference>
<evidence type="ECO:0000256" key="7">
    <source>
        <dbReference type="ARBA" id="ARBA00022915"/>
    </source>
</evidence>
<evidence type="ECO:0000256" key="8">
    <source>
        <dbReference type="ARBA" id="ARBA00023154"/>
    </source>
</evidence>
<dbReference type="Gene3D" id="3.20.20.70">
    <property type="entry name" value="Aldolase class I"/>
    <property type="match status" value="1"/>
</dbReference>
<comment type="pathway">
    <text evidence="2 12">Amino-acid biosynthesis; L-lysine biosynthesis via DAP pathway; (S)-tetrahydrodipicolinate from L-aspartate: step 3/4.</text>
</comment>
<proteinExistence type="inferred from homology"/>
<dbReference type="SMART" id="SM01130">
    <property type="entry name" value="DHDPS"/>
    <property type="match status" value="1"/>
</dbReference>
<evidence type="ECO:0000256" key="9">
    <source>
        <dbReference type="ARBA" id="ARBA00023239"/>
    </source>
</evidence>
<dbReference type="InterPro" id="IPR020624">
    <property type="entry name" value="Schiff_base-form_aldolases_CS"/>
</dbReference>
<keyword evidence="8 12" id="KW-0457">Lysine biosynthesis</keyword>
<dbReference type="PRINTS" id="PR00146">
    <property type="entry name" value="DHPICSNTHASE"/>
</dbReference>
<gene>
    <name evidence="12" type="primary">dapA</name>
    <name evidence="16" type="ORF">YC6258_04521</name>
</gene>
<dbReference type="InterPro" id="IPR002220">
    <property type="entry name" value="DapA-like"/>
</dbReference>
<feature type="binding site" evidence="12 15">
    <location>
        <position position="202"/>
    </location>
    <ligand>
        <name>pyruvate</name>
        <dbReference type="ChEBI" id="CHEBI:15361"/>
    </ligand>
</feature>
<comment type="caution">
    <text evidence="12">Was originally thought to be a dihydrodipicolinate synthase (DHDPS), catalyzing the condensation of (S)-aspartate-beta-semialdehyde [(S)-ASA] and pyruvate to dihydrodipicolinate (DHDP). However, it was shown in E.coli that the product of the enzymatic reaction is not dihydrodipicolinate but in fact (4S)-4-hydroxy-2,3,4,5-tetrahydro-(2S)-dipicolinic acid (HTPA), and that the consecutive dehydration reaction leading to DHDP is not spontaneous but catalyzed by DapB.</text>
</comment>
<dbReference type="Pfam" id="PF00701">
    <property type="entry name" value="DHDPS"/>
    <property type="match status" value="1"/>
</dbReference>
<dbReference type="PANTHER" id="PTHR12128">
    <property type="entry name" value="DIHYDRODIPICOLINATE SYNTHASE"/>
    <property type="match status" value="1"/>
</dbReference>
<comment type="similarity">
    <text evidence="3 12 13">Belongs to the DapA family.</text>
</comment>
<comment type="subcellular location">
    <subcellularLocation>
        <location evidence="12">Cytoplasm</location>
    </subcellularLocation>
</comment>
<dbReference type="OrthoDB" id="9782828at2"/>
<dbReference type="HAMAP" id="MF_00418">
    <property type="entry name" value="DapA"/>
    <property type="match status" value="1"/>
</dbReference>
<dbReference type="EC" id="4.3.3.7" evidence="4 12"/>
<feature type="site" description="Part of a proton relay during catalysis" evidence="12">
    <location>
        <position position="106"/>
    </location>
</feature>
<dbReference type="Proteomes" id="UP000032266">
    <property type="component" value="Chromosome"/>
</dbReference>
<evidence type="ECO:0000256" key="4">
    <source>
        <dbReference type="ARBA" id="ARBA00012086"/>
    </source>
</evidence>